<evidence type="ECO:0000259" key="5">
    <source>
        <dbReference type="PROSITE" id="PS51078"/>
    </source>
</evidence>
<dbReference type="GO" id="GO:0003700">
    <property type="term" value="F:DNA-binding transcription factor activity"/>
    <property type="evidence" value="ECO:0007669"/>
    <property type="project" value="TreeGrafter"/>
</dbReference>
<keyword evidence="6" id="KW-0614">Plasmid</keyword>
<dbReference type="InterPro" id="IPR029016">
    <property type="entry name" value="GAF-like_dom_sf"/>
</dbReference>
<dbReference type="eggNOG" id="COG1414">
    <property type="taxonomic scope" value="Bacteria"/>
</dbReference>
<dbReference type="AlphaFoldDB" id="A0A068SZU4"/>
<keyword evidence="3" id="KW-0804">Transcription</keyword>
<dbReference type="InterPro" id="IPR005471">
    <property type="entry name" value="Tscrpt_reg_IclR_N"/>
</dbReference>
<dbReference type="Pfam" id="PF01614">
    <property type="entry name" value="IclR_C"/>
    <property type="match status" value="1"/>
</dbReference>
<evidence type="ECO:0000313" key="6">
    <source>
        <dbReference type="EMBL" id="CDN51349.1"/>
    </source>
</evidence>
<dbReference type="PROSITE" id="PS51078">
    <property type="entry name" value="ICLR_ED"/>
    <property type="match status" value="1"/>
</dbReference>
<evidence type="ECO:0000313" key="7">
    <source>
        <dbReference type="Proteomes" id="UP000028181"/>
    </source>
</evidence>
<dbReference type="GeneID" id="24260243"/>
<dbReference type="SUPFAM" id="SSF55781">
    <property type="entry name" value="GAF domain-like"/>
    <property type="match status" value="1"/>
</dbReference>
<dbReference type="Gene3D" id="3.30.450.40">
    <property type="match status" value="1"/>
</dbReference>
<dbReference type="PROSITE" id="PS51077">
    <property type="entry name" value="HTH_ICLR"/>
    <property type="match status" value="1"/>
</dbReference>
<gene>
    <name evidence="6" type="ORF">RG540_PA06730</name>
</gene>
<keyword evidence="1" id="KW-0805">Transcription regulation</keyword>
<dbReference type="SUPFAM" id="SSF46785">
    <property type="entry name" value="Winged helix' DNA-binding domain"/>
    <property type="match status" value="1"/>
</dbReference>
<dbReference type="InterPro" id="IPR036388">
    <property type="entry name" value="WH-like_DNA-bd_sf"/>
</dbReference>
<dbReference type="KEGG" id="ngg:RG540_PA06730"/>
<keyword evidence="2" id="KW-0238">DNA-binding</keyword>
<dbReference type="HOGENOM" id="CLU_062618_2_1_5"/>
<reference evidence="7" key="1">
    <citation type="journal article" date="2014" name="BMC Genomics">
        <title>Genome sequencing of two Neorhizobium galegae strains reveals a noeT gene responsible for the unusual acetylation of the nodulation factors.</title>
        <authorList>
            <person name="Osterman J."/>
            <person name="Marsh J."/>
            <person name="Laine P.K."/>
            <person name="Zeng Z."/>
            <person name="Alatalo E."/>
            <person name="Sullivan J.T."/>
            <person name="Young J.P."/>
            <person name="Thomas-Oates J."/>
            <person name="Paulin L."/>
            <person name="Lindstrom K."/>
        </authorList>
    </citation>
    <scope>NUCLEOTIDE SEQUENCE [LARGE SCALE GENOMIC DNA]</scope>
    <source>
        <strain evidence="7">HAMBI 540</strain>
    </source>
</reference>
<feature type="domain" description="HTH iclR-type" evidence="4">
    <location>
        <begin position="9"/>
        <end position="70"/>
    </location>
</feature>
<dbReference type="PATRIC" id="fig|1028800.3.peg.5295"/>
<dbReference type="PANTHER" id="PTHR30136:SF24">
    <property type="entry name" value="HTH-TYPE TRANSCRIPTIONAL REPRESSOR ALLR"/>
    <property type="match status" value="1"/>
</dbReference>
<dbReference type="GO" id="GO:0003677">
    <property type="term" value="F:DNA binding"/>
    <property type="evidence" value="ECO:0007669"/>
    <property type="project" value="UniProtKB-KW"/>
</dbReference>
<dbReference type="InterPro" id="IPR050707">
    <property type="entry name" value="HTH_MetabolicPath_Reg"/>
</dbReference>
<dbReference type="EMBL" id="HG938354">
    <property type="protein sequence ID" value="CDN51349.1"/>
    <property type="molecule type" value="Genomic_DNA"/>
</dbReference>
<dbReference type="GO" id="GO:0045892">
    <property type="term" value="P:negative regulation of DNA-templated transcription"/>
    <property type="evidence" value="ECO:0007669"/>
    <property type="project" value="TreeGrafter"/>
</dbReference>
<accession>A0A068SZU4</accession>
<keyword evidence="7" id="KW-1185">Reference proteome</keyword>
<dbReference type="InterPro" id="IPR036390">
    <property type="entry name" value="WH_DNA-bd_sf"/>
</dbReference>
<dbReference type="RefSeq" id="WP_041364782.1">
    <property type="nucleotide sequence ID" value="NZ_HG938354.1"/>
</dbReference>
<dbReference type="Proteomes" id="UP000028181">
    <property type="component" value="Plasmid pHAMBI540a"/>
</dbReference>
<geneLocation type="plasmid" evidence="7">
    <name>II</name>
</geneLocation>
<dbReference type="Pfam" id="PF09339">
    <property type="entry name" value="HTH_IclR"/>
    <property type="match status" value="1"/>
</dbReference>
<dbReference type="InterPro" id="IPR014757">
    <property type="entry name" value="Tscrpt_reg_IclR_C"/>
</dbReference>
<organism evidence="6 7">
    <name type="scientific">Neorhizobium galegae bv. orientalis str. HAMBI 540</name>
    <dbReference type="NCBI Taxonomy" id="1028800"/>
    <lineage>
        <taxon>Bacteria</taxon>
        <taxon>Pseudomonadati</taxon>
        <taxon>Pseudomonadota</taxon>
        <taxon>Alphaproteobacteria</taxon>
        <taxon>Hyphomicrobiales</taxon>
        <taxon>Rhizobiaceae</taxon>
        <taxon>Rhizobium/Agrobacterium group</taxon>
        <taxon>Neorhizobium</taxon>
    </lineage>
</organism>
<dbReference type="PANTHER" id="PTHR30136">
    <property type="entry name" value="HELIX-TURN-HELIX TRANSCRIPTIONAL REGULATOR, ICLR FAMILY"/>
    <property type="match status" value="1"/>
</dbReference>
<dbReference type="SMART" id="SM00346">
    <property type="entry name" value="HTH_ICLR"/>
    <property type="match status" value="1"/>
</dbReference>
<dbReference type="Gene3D" id="1.10.10.10">
    <property type="entry name" value="Winged helix-like DNA-binding domain superfamily/Winged helix DNA-binding domain"/>
    <property type="match status" value="1"/>
</dbReference>
<feature type="domain" description="IclR-ED" evidence="5">
    <location>
        <begin position="71"/>
        <end position="253"/>
    </location>
</feature>
<dbReference type="OrthoDB" id="6057486at2"/>
<name>A0A068SZU4_NEOGA</name>
<proteinExistence type="predicted"/>
<sequence>MSEPKDYKIAAVDRALALLEALADRPDQGVTSLAKSLGMTKSLVFRLLHTLEERGFVSRDPERAEFALGYRIGVLGERLGKDGALLYAARPVMDALRDQTSENVNLVVREGLKTYVLATRAGRHSIRLFAQAGRNGPLHAGGGSLLLLAYADPSVIDAALSQPLEAFTPYTITDRAKLRQALERIRANGYNIVLNDLDEGAFSVAAPITGADGTIIASISVAGAVARFDEERRESHLKAALDAAAEISERLSIHGPGENGLVKSRA</sequence>
<evidence type="ECO:0000259" key="4">
    <source>
        <dbReference type="PROSITE" id="PS51077"/>
    </source>
</evidence>
<evidence type="ECO:0000256" key="1">
    <source>
        <dbReference type="ARBA" id="ARBA00023015"/>
    </source>
</evidence>
<evidence type="ECO:0000256" key="2">
    <source>
        <dbReference type="ARBA" id="ARBA00023125"/>
    </source>
</evidence>
<evidence type="ECO:0000256" key="3">
    <source>
        <dbReference type="ARBA" id="ARBA00023163"/>
    </source>
</evidence>
<protein>
    <submittedName>
        <fullName evidence="6">Transcriptional regulator, IclR family</fullName>
    </submittedName>
</protein>